<dbReference type="InterPro" id="IPR004027">
    <property type="entry name" value="SEC_C_motif"/>
</dbReference>
<proteinExistence type="predicted"/>
<evidence type="ECO:0000313" key="2">
    <source>
        <dbReference type="Proteomes" id="UP000606172"/>
    </source>
</evidence>
<evidence type="ECO:0000313" key="1">
    <source>
        <dbReference type="EMBL" id="GII90060.1"/>
    </source>
</evidence>
<dbReference type="Pfam" id="PF02810">
    <property type="entry name" value="SEC-C"/>
    <property type="match status" value="1"/>
</dbReference>
<organism evidence="1 2">
    <name type="scientific">Sinosporangium siamense</name>
    <dbReference type="NCBI Taxonomy" id="1367973"/>
    <lineage>
        <taxon>Bacteria</taxon>
        <taxon>Bacillati</taxon>
        <taxon>Actinomycetota</taxon>
        <taxon>Actinomycetes</taxon>
        <taxon>Streptosporangiales</taxon>
        <taxon>Streptosporangiaceae</taxon>
        <taxon>Sinosporangium</taxon>
    </lineage>
</organism>
<protein>
    <recommendedName>
        <fullName evidence="3">SEC-C motif-containing protein</fullName>
    </recommendedName>
</protein>
<reference evidence="1" key="1">
    <citation type="submission" date="2021-01" db="EMBL/GenBank/DDBJ databases">
        <title>Whole genome shotgun sequence of Sinosporangium siamense NBRC 109515.</title>
        <authorList>
            <person name="Komaki H."/>
            <person name="Tamura T."/>
        </authorList>
    </citation>
    <scope>NUCLEOTIDE SEQUENCE</scope>
    <source>
        <strain evidence="1">NBRC 109515</strain>
    </source>
</reference>
<evidence type="ECO:0008006" key="3">
    <source>
        <dbReference type="Google" id="ProtNLM"/>
    </source>
</evidence>
<dbReference type="Proteomes" id="UP000606172">
    <property type="component" value="Unassembled WGS sequence"/>
</dbReference>
<dbReference type="AlphaFoldDB" id="A0A919V2L5"/>
<dbReference type="SUPFAM" id="SSF103642">
    <property type="entry name" value="Sec-C motif"/>
    <property type="match status" value="1"/>
</dbReference>
<dbReference type="Gene3D" id="3.10.450.50">
    <property type="match status" value="1"/>
</dbReference>
<accession>A0A919V2L5</accession>
<gene>
    <name evidence="1" type="ORF">Ssi02_02910</name>
</gene>
<name>A0A919V2L5_9ACTN</name>
<sequence>MVNVEQPVPPPWWRHLLDAFAEPGALMVEDLAKELGLDTERVESELAASPLFHDTEDGWVHLPHLAEGAVFTHQVTAEEAASGTLDAAGDLALWTRFAAGAGWPLAGGGMMTADASGQLSGPPGWLPACAENDVLAVRLTGGVFEVTPLRPGGSVAKPAAMARVVEEAVGQAMLAVAVYAHFREEDPAVSRSAPLDVVAAEILHNYPGTFDHPHPPLTELLPEGGLVVSGGQVHMRGAPEHPGEVRGMIEDDVIRLVKIRHALSILDADSDLTGTLRHLAVSDAVIGHLADDMAREPLSDDMLTAMAAAAAGPRQQAAVALLASRRASSAAEAAALVEEALALVPDLVPALLDAGFHAACQGDYAKADDLLRRGGVQSDEGLREALRPLSAAPSGAVARNQPCPCGSGLKYKACHQAAEIHPLTERAPLLHRLVLAYAYGPANRDAVAAVVAGGPDDTAGFLAETAAFEYAMAADFLAEHREWLRADEIALLESWVSEPLRVWEVAEADRARGTVGLRDLAGGSAESSVRRRALAQAATVGDVVLARLLDDGTGPRLFVDPPVMRRLPGLPPLADPVDPMEVADFVAKAARPEPFEPGTFLLP</sequence>
<keyword evidence="2" id="KW-1185">Reference proteome</keyword>
<dbReference type="EMBL" id="BOOW01000004">
    <property type="protein sequence ID" value="GII90060.1"/>
    <property type="molecule type" value="Genomic_DNA"/>
</dbReference>
<comment type="caution">
    <text evidence="1">The sequence shown here is derived from an EMBL/GenBank/DDBJ whole genome shotgun (WGS) entry which is preliminary data.</text>
</comment>